<dbReference type="Gene3D" id="1.10.472.80">
    <property type="entry name" value="Ypt/Rab-GAP domain of gyp1p, domain 3"/>
    <property type="match status" value="1"/>
</dbReference>
<dbReference type="Proteomes" id="UP001476247">
    <property type="component" value="Unassembled WGS sequence"/>
</dbReference>
<dbReference type="InterPro" id="IPR000195">
    <property type="entry name" value="Rab-GAP-TBC_dom"/>
</dbReference>
<gene>
    <name evidence="3" type="ORF">HPULCUR_003146</name>
</gene>
<feature type="coiled-coil region" evidence="1">
    <location>
        <begin position="118"/>
        <end position="255"/>
    </location>
</feature>
<proteinExistence type="predicted"/>
<dbReference type="PANTHER" id="PTHR47219:SF9">
    <property type="entry name" value="GTPASE ACTIVATING PROTEIN AND CENTROSOME-ASSOCIATED, ISOFORM B"/>
    <property type="match status" value="1"/>
</dbReference>
<dbReference type="Pfam" id="PF23436">
    <property type="entry name" value="RabGap-TBC_2"/>
    <property type="match status" value="1"/>
</dbReference>
<evidence type="ECO:0000313" key="3">
    <source>
        <dbReference type="EMBL" id="GAA5797752.1"/>
    </source>
</evidence>
<dbReference type="EMBL" id="BAABUJ010000008">
    <property type="protein sequence ID" value="GAA5797752.1"/>
    <property type="molecule type" value="Genomic_DNA"/>
</dbReference>
<accession>A0ABP9XUJ9</accession>
<evidence type="ECO:0000313" key="4">
    <source>
        <dbReference type="Proteomes" id="UP001476247"/>
    </source>
</evidence>
<name>A0ABP9XUJ9_9FUNG</name>
<sequence length="260" mass="30165">MSVHRHLDAQGVLATMYASQWFMTLFAYRCPLDLVFRVFDLVFVEGSQIAINFALALMKKNQQVILSLEFESLLEFFSSIHDNAYQFVQDAYSFSISPRLLQKLSKQYVQEAAKVAKIQSIEDNMKRENIELTEQVKKLKKSYRTLELEHQDVAKQVIDAKMSMASLAAENQQLKHELNQMKHEMVKIKATMDDECHYRFSDLASKNAQLVGDNSELQDRLSELESALIDMKLKYAESENDFEVMKQKLQEAQKLSLFKK</sequence>
<dbReference type="PROSITE" id="PS50086">
    <property type="entry name" value="TBC_RABGAP"/>
    <property type="match status" value="1"/>
</dbReference>
<keyword evidence="1" id="KW-0175">Coiled coil</keyword>
<keyword evidence="4" id="KW-1185">Reference proteome</keyword>
<reference evidence="3 4" key="1">
    <citation type="submission" date="2024-04" db="EMBL/GenBank/DDBJ databases">
        <title>genome sequences of Mucor flavus KT1a and Helicostylum pulchrum KT1b strains isolation_sourced from the surface of a dry-aged beef.</title>
        <authorList>
            <person name="Toyotome T."/>
            <person name="Hosono M."/>
            <person name="Torimaru M."/>
            <person name="Fukuda K."/>
            <person name="Mikami N."/>
        </authorList>
    </citation>
    <scope>NUCLEOTIDE SEQUENCE [LARGE SCALE GENOMIC DNA]</scope>
    <source>
        <strain evidence="3 4">KT1b</strain>
    </source>
</reference>
<dbReference type="SUPFAM" id="SSF47923">
    <property type="entry name" value="Ypt/Rab-GAP domain of gyp1p"/>
    <property type="match status" value="1"/>
</dbReference>
<dbReference type="InterPro" id="IPR050302">
    <property type="entry name" value="Rab_GAP_TBC_domain"/>
</dbReference>
<feature type="domain" description="Rab-GAP TBC" evidence="2">
    <location>
        <begin position="1"/>
        <end position="46"/>
    </location>
</feature>
<evidence type="ECO:0000256" key="1">
    <source>
        <dbReference type="SAM" id="Coils"/>
    </source>
</evidence>
<protein>
    <recommendedName>
        <fullName evidence="2">Rab-GAP TBC domain-containing protein</fullName>
    </recommendedName>
</protein>
<dbReference type="PANTHER" id="PTHR47219">
    <property type="entry name" value="RAB GTPASE-ACTIVATING PROTEIN 1-LIKE"/>
    <property type="match status" value="1"/>
</dbReference>
<comment type="caution">
    <text evidence="3">The sequence shown here is derived from an EMBL/GenBank/DDBJ whole genome shotgun (WGS) entry which is preliminary data.</text>
</comment>
<organism evidence="3 4">
    <name type="scientific">Helicostylum pulchrum</name>
    <dbReference type="NCBI Taxonomy" id="562976"/>
    <lineage>
        <taxon>Eukaryota</taxon>
        <taxon>Fungi</taxon>
        <taxon>Fungi incertae sedis</taxon>
        <taxon>Mucoromycota</taxon>
        <taxon>Mucoromycotina</taxon>
        <taxon>Mucoromycetes</taxon>
        <taxon>Mucorales</taxon>
        <taxon>Mucorineae</taxon>
        <taxon>Mucoraceae</taxon>
        <taxon>Helicostylum</taxon>
    </lineage>
</organism>
<dbReference type="InterPro" id="IPR035969">
    <property type="entry name" value="Rab-GAP_TBC_sf"/>
</dbReference>
<evidence type="ECO:0000259" key="2">
    <source>
        <dbReference type="PROSITE" id="PS50086"/>
    </source>
</evidence>